<dbReference type="Proteomes" id="UP000652761">
    <property type="component" value="Unassembled WGS sequence"/>
</dbReference>
<gene>
    <name evidence="5" type="ORF">Taro_054286</name>
</gene>
<dbReference type="Pfam" id="PF22969">
    <property type="entry name" value="Ig_NUP210_2nd"/>
    <property type="match status" value="1"/>
</dbReference>
<accession>A0A843XNF6</accession>
<keyword evidence="6" id="KW-1185">Reference proteome</keyword>
<feature type="domain" description="NUP210 Ig-like" evidence="4">
    <location>
        <begin position="242"/>
        <end position="343"/>
    </location>
</feature>
<evidence type="ECO:0000259" key="2">
    <source>
        <dbReference type="Pfam" id="PF22963"/>
    </source>
</evidence>
<dbReference type="InterPro" id="IPR055096">
    <property type="entry name" value="Ig_NUP210_1st"/>
</dbReference>
<dbReference type="OrthoDB" id="361283at2759"/>
<reference evidence="5" key="1">
    <citation type="submission" date="2017-07" db="EMBL/GenBank/DDBJ databases">
        <title>Taro Niue Genome Assembly and Annotation.</title>
        <authorList>
            <person name="Atibalentja N."/>
            <person name="Keating K."/>
            <person name="Fields C.J."/>
        </authorList>
    </citation>
    <scope>NUCLEOTIDE SEQUENCE</scope>
    <source>
        <strain evidence="5">Niue_2</strain>
        <tissue evidence="5">Leaf</tissue>
    </source>
</reference>
<comment type="caution">
    <text evidence="5">The sequence shown here is derived from an EMBL/GenBank/DDBJ whole genome shotgun (WGS) entry which is preliminary data.</text>
</comment>
<dbReference type="InterPro" id="IPR055098">
    <property type="entry name" value="Ig_NUP210_3rd"/>
</dbReference>
<proteinExistence type="predicted"/>
<feature type="chain" id="PRO_5032863065" evidence="1">
    <location>
        <begin position="29"/>
        <end position="558"/>
    </location>
</feature>
<protein>
    <submittedName>
        <fullName evidence="5">Uncharacterized protein</fullName>
    </submittedName>
</protein>
<evidence type="ECO:0000259" key="3">
    <source>
        <dbReference type="Pfam" id="PF22967"/>
    </source>
</evidence>
<dbReference type="PANTHER" id="PTHR23019:SF0">
    <property type="entry name" value="NUCLEAR PORE MEMBRANE GLYCOPROTEIN 210"/>
    <property type="match status" value="1"/>
</dbReference>
<evidence type="ECO:0000313" key="5">
    <source>
        <dbReference type="EMBL" id="MQM21249.1"/>
    </source>
</evidence>
<evidence type="ECO:0000259" key="4">
    <source>
        <dbReference type="Pfam" id="PF22969"/>
    </source>
</evidence>
<dbReference type="InterPro" id="IPR055097">
    <property type="entry name" value="Ig_NUP210_2nd"/>
</dbReference>
<dbReference type="Pfam" id="PF22963">
    <property type="entry name" value="Ig_NUP210_3rd"/>
    <property type="match status" value="1"/>
</dbReference>
<sequence>MRPPVLTGSSLFHLRWWLLRALFHFGSSSSTSTSPSPPPLRPLLLHLFFSFPRPPCWRARAFLLKIRVLFPVCRAFNLLLLLPLEAAWIGGSVSSVRQRRWPASSMAAFTLLLLLPLLRLAAGAAGTPSPSSGPHITDLNVLLPPRMTNPVQHRLIGTGGCFSWTWDHHDILHVEPEFNGTGRCSTSARIVSIAPYSGRKETAVYAADLGSGTVIRCEVFIDNISRIQIFHHSVKLDLDGFATLKVRAFDSEENVFSSLVGLQFMWQLMPESPEGDHSVHHLAHVPLKETPLTDCGGFCGDLDTQIKLEDDGMGSDLYVIKGVEIGHEVVIAQLLEPRFEHVMDKIVLTVAEAMSLYPPSPIFVVIGSLIQYRLRIIRRNNPQAVDLPSPFHRWSVSNSTVAQVDSLMGLARALKLGTTIITVEDTRVVGHTQMSTMHSNMLTLESDNSKIWDIFTLSDDMAAKYGWQNSRTFKPLSQGQGYLTASLFHHRGDPEITEVLKGMQQVIVCEKVRVGLEDTMEYPQIIHLPWAPGVHQEVELKAMGGCCESPASDGVGIT</sequence>
<feature type="domain" description="NUP210 Ig-like" evidence="2">
    <location>
        <begin position="354"/>
        <end position="433"/>
    </location>
</feature>
<dbReference type="PANTHER" id="PTHR23019">
    <property type="entry name" value="NUCLEAR PORE MEMBRANE GLYCOPROTEIN GP210-RELATED"/>
    <property type="match status" value="1"/>
</dbReference>
<dbReference type="Pfam" id="PF22967">
    <property type="entry name" value="Ig_NUP210_1st"/>
    <property type="match status" value="1"/>
</dbReference>
<feature type="domain" description="NUP210 Ig-like" evidence="3">
    <location>
        <begin position="140"/>
        <end position="222"/>
    </location>
</feature>
<dbReference type="AlphaFoldDB" id="A0A843XNF6"/>
<dbReference type="InterPro" id="IPR045197">
    <property type="entry name" value="NUP210-like"/>
</dbReference>
<name>A0A843XNF6_COLES</name>
<keyword evidence="1" id="KW-0732">Signal</keyword>
<feature type="signal peptide" evidence="1">
    <location>
        <begin position="1"/>
        <end position="28"/>
    </location>
</feature>
<evidence type="ECO:0000256" key="1">
    <source>
        <dbReference type="SAM" id="SignalP"/>
    </source>
</evidence>
<evidence type="ECO:0000313" key="6">
    <source>
        <dbReference type="Proteomes" id="UP000652761"/>
    </source>
</evidence>
<organism evidence="5 6">
    <name type="scientific">Colocasia esculenta</name>
    <name type="common">Wild taro</name>
    <name type="synonym">Arum esculentum</name>
    <dbReference type="NCBI Taxonomy" id="4460"/>
    <lineage>
        <taxon>Eukaryota</taxon>
        <taxon>Viridiplantae</taxon>
        <taxon>Streptophyta</taxon>
        <taxon>Embryophyta</taxon>
        <taxon>Tracheophyta</taxon>
        <taxon>Spermatophyta</taxon>
        <taxon>Magnoliopsida</taxon>
        <taxon>Liliopsida</taxon>
        <taxon>Araceae</taxon>
        <taxon>Aroideae</taxon>
        <taxon>Colocasieae</taxon>
        <taxon>Colocasia</taxon>
    </lineage>
</organism>
<dbReference type="EMBL" id="NMUH01010774">
    <property type="protein sequence ID" value="MQM21249.1"/>
    <property type="molecule type" value="Genomic_DNA"/>
</dbReference>